<dbReference type="InterPro" id="IPR010642">
    <property type="entry name" value="Invasion_prot_B"/>
</dbReference>
<reference evidence="3" key="1">
    <citation type="submission" date="2018-03" db="EMBL/GenBank/DDBJ databases">
        <authorList>
            <person name="Sun L."/>
            <person name="Liu H."/>
            <person name="Chen W."/>
            <person name="Huang K."/>
            <person name="Liu W."/>
            <person name="Gao X."/>
        </authorList>
    </citation>
    <scope>NUCLEOTIDE SEQUENCE [LARGE SCALE GENOMIC DNA]</scope>
    <source>
        <strain evidence="3">SH9</strain>
    </source>
</reference>
<name>A0A2T1HL88_9HYPH</name>
<organism evidence="2 3">
    <name type="scientific">Alsobacter soli</name>
    <dbReference type="NCBI Taxonomy" id="2109933"/>
    <lineage>
        <taxon>Bacteria</taxon>
        <taxon>Pseudomonadati</taxon>
        <taxon>Pseudomonadota</taxon>
        <taxon>Alphaproteobacteria</taxon>
        <taxon>Hyphomicrobiales</taxon>
        <taxon>Alsobacteraceae</taxon>
        <taxon>Alsobacter</taxon>
    </lineage>
</organism>
<evidence type="ECO:0008006" key="4">
    <source>
        <dbReference type="Google" id="ProtNLM"/>
    </source>
</evidence>
<keyword evidence="1" id="KW-0732">Signal</keyword>
<dbReference type="RefSeq" id="WP_106340865.1">
    <property type="nucleotide sequence ID" value="NZ_PVZS01000074.1"/>
</dbReference>
<keyword evidence="3" id="KW-1185">Reference proteome</keyword>
<evidence type="ECO:0000313" key="2">
    <source>
        <dbReference type="EMBL" id="PSC02398.1"/>
    </source>
</evidence>
<dbReference type="InterPro" id="IPR038696">
    <property type="entry name" value="IalB_sf"/>
</dbReference>
<sequence length="170" mass="18147">MIIRRLSLALLVLCGARPACAGSVQLGQFEDWRAMKTTVSGRPLCYAVTQPTRRDPEGLRRGEAYLFVTHRPAESVHAEVSVSFGFPLSSASLAVGGGDETTMLDSGSLAWLQNADADAATVRLFKKEYTATIAAKSLRGNETTDTYSLRGFSKALEAIDEACGAGEDNA</sequence>
<dbReference type="Gene3D" id="2.60.40.1880">
    <property type="entry name" value="Invasion associated locus B (IalB) protein"/>
    <property type="match status" value="1"/>
</dbReference>
<dbReference type="EMBL" id="PVZS01000074">
    <property type="protein sequence ID" value="PSC02398.1"/>
    <property type="molecule type" value="Genomic_DNA"/>
</dbReference>
<evidence type="ECO:0000313" key="3">
    <source>
        <dbReference type="Proteomes" id="UP000239772"/>
    </source>
</evidence>
<dbReference type="AlphaFoldDB" id="A0A2T1HL88"/>
<dbReference type="OrthoDB" id="9806572at2"/>
<accession>A0A2T1HL88</accession>
<evidence type="ECO:0000256" key="1">
    <source>
        <dbReference type="SAM" id="SignalP"/>
    </source>
</evidence>
<feature type="chain" id="PRO_5015671797" description="Invasion associated locus B family protein" evidence="1">
    <location>
        <begin position="22"/>
        <end position="170"/>
    </location>
</feature>
<dbReference type="Pfam" id="PF06776">
    <property type="entry name" value="IalB"/>
    <property type="match status" value="1"/>
</dbReference>
<protein>
    <recommendedName>
        <fullName evidence="4">Invasion associated locus B family protein</fullName>
    </recommendedName>
</protein>
<gene>
    <name evidence="2" type="ORF">SLNSH_24305</name>
</gene>
<dbReference type="Proteomes" id="UP000239772">
    <property type="component" value="Unassembled WGS sequence"/>
</dbReference>
<comment type="caution">
    <text evidence="2">The sequence shown here is derived from an EMBL/GenBank/DDBJ whole genome shotgun (WGS) entry which is preliminary data.</text>
</comment>
<feature type="signal peptide" evidence="1">
    <location>
        <begin position="1"/>
        <end position="21"/>
    </location>
</feature>
<proteinExistence type="predicted"/>